<keyword evidence="7" id="KW-1185">Reference proteome</keyword>
<name>A0ABR6X6Z2_9BURK</name>
<evidence type="ECO:0000313" key="7">
    <source>
        <dbReference type="Proteomes" id="UP000648257"/>
    </source>
</evidence>
<evidence type="ECO:0000259" key="5">
    <source>
        <dbReference type="SMART" id="SM00062"/>
    </source>
</evidence>
<feature type="domain" description="Solute-binding protein family 3/N-terminal" evidence="5">
    <location>
        <begin position="31"/>
        <end position="263"/>
    </location>
</feature>
<dbReference type="PANTHER" id="PTHR30085:SF2">
    <property type="entry name" value="GLUTAMATE_ASPARTATE IMPORT SOLUTE-BINDING PROTEIN"/>
    <property type="match status" value="1"/>
</dbReference>
<dbReference type="Proteomes" id="UP000648257">
    <property type="component" value="Unassembled WGS sequence"/>
</dbReference>
<accession>A0ABR6X6Z2</accession>
<dbReference type="RefSeq" id="WP_186923175.1">
    <property type="nucleotide sequence ID" value="NZ_JACOFW010000013.1"/>
</dbReference>
<gene>
    <name evidence="6" type="ORF">H8K52_12150</name>
</gene>
<evidence type="ECO:0000256" key="1">
    <source>
        <dbReference type="ARBA" id="ARBA00010333"/>
    </source>
</evidence>
<dbReference type="PANTHER" id="PTHR30085">
    <property type="entry name" value="AMINO ACID ABC TRANSPORTER PERMEASE"/>
    <property type="match status" value="1"/>
</dbReference>
<dbReference type="EMBL" id="JACOFW010000013">
    <property type="protein sequence ID" value="MBC3808096.1"/>
    <property type="molecule type" value="Genomic_DNA"/>
</dbReference>
<feature type="chain" id="PRO_5045164218" evidence="4">
    <location>
        <begin position="20"/>
        <end position="292"/>
    </location>
</feature>
<proteinExistence type="inferred from homology"/>
<dbReference type="Gene3D" id="3.40.190.10">
    <property type="entry name" value="Periplasmic binding protein-like II"/>
    <property type="match status" value="2"/>
</dbReference>
<keyword evidence="2" id="KW-0813">Transport</keyword>
<protein>
    <submittedName>
        <fullName evidence="6">Amino acid ABC transporter substrate-binding protein</fullName>
    </submittedName>
</protein>
<dbReference type="InterPro" id="IPR001638">
    <property type="entry name" value="Solute-binding_3/MltF_N"/>
</dbReference>
<dbReference type="SMART" id="SM00062">
    <property type="entry name" value="PBPb"/>
    <property type="match status" value="1"/>
</dbReference>
<dbReference type="InterPro" id="IPR051455">
    <property type="entry name" value="Bact_solute-bind_prot3"/>
</dbReference>
<comment type="caution">
    <text evidence="6">The sequence shown here is derived from an EMBL/GenBank/DDBJ whole genome shotgun (WGS) entry which is preliminary data.</text>
</comment>
<reference evidence="6 7" key="1">
    <citation type="submission" date="2020-08" db="EMBL/GenBank/DDBJ databases">
        <title>Novel species isolated from subtropical streams in China.</title>
        <authorList>
            <person name="Lu H."/>
        </authorList>
    </citation>
    <scope>NUCLEOTIDE SEQUENCE [LARGE SCALE GENOMIC DNA]</scope>
    <source>
        <strain evidence="6 7">KACC 16656</strain>
    </source>
</reference>
<evidence type="ECO:0000256" key="3">
    <source>
        <dbReference type="ARBA" id="ARBA00022729"/>
    </source>
</evidence>
<evidence type="ECO:0000256" key="2">
    <source>
        <dbReference type="ARBA" id="ARBA00022448"/>
    </source>
</evidence>
<keyword evidence="3 4" id="KW-0732">Signal</keyword>
<comment type="similarity">
    <text evidence="1">Belongs to the bacterial solute-binding protein 3 family.</text>
</comment>
<dbReference type="SUPFAM" id="SSF53850">
    <property type="entry name" value="Periplasmic binding protein-like II"/>
    <property type="match status" value="1"/>
</dbReference>
<feature type="signal peptide" evidence="4">
    <location>
        <begin position="1"/>
        <end position="19"/>
    </location>
</feature>
<organism evidence="6 7">
    <name type="scientific">Undibacterium seohonense</name>
    <dbReference type="NCBI Taxonomy" id="1344950"/>
    <lineage>
        <taxon>Bacteria</taxon>
        <taxon>Pseudomonadati</taxon>
        <taxon>Pseudomonadota</taxon>
        <taxon>Betaproteobacteria</taxon>
        <taxon>Burkholderiales</taxon>
        <taxon>Oxalobacteraceae</taxon>
        <taxon>Undibacterium</taxon>
    </lineage>
</organism>
<sequence>MFKLLSFVLVLLIATEANAADTLARIKERKTIVIAHREASVPISYLSEDSKPIGYAMDICANVIERIKRELKLPQLAISYLLVNPSNRLLAIQEGKADMECGTTANTAERRKQMAFSIPYFFSATRLLVNANANIKNWIDLSQKRVVVVRGSTASSLLRQQTQFTFSELKIIETSTSRAAFESLKAGQADAMVGEEVVLAGLRASAEAASQWKIIGDGIGIEAQTIMLAKDDPVLKSLIDKEIARMMNEGELNKLYEKWFMQPLPTRGVNYALPMSFLLRDSMRFPSDKVFN</sequence>
<dbReference type="CDD" id="cd13688">
    <property type="entry name" value="PBP2_GltI_DEBP"/>
    <property type="match status" value="1"/>
</dbReference>
<evidence type="ECO:0000256" key="4">
    <source>
        <dbReference type="SAM" id="SignalP"/>
    </source>
</evidence>
<dbReference type="Pfam" id="PF00497">
    <property type="entry name" value="SBP_bac_3"/>
    <property type="match status" value="1"/>
</dbReference>
<evidence type="ECO:0000313" key="6">
    <source>
        <dbReference type="EMBL" id="MBC3808096.1"/>
    </source>
</evidence>